<protein>
    <submittedName>
        <fullName evidence="4">Uncharacterized protein</fullName>
    </submittedName>
</protein>
<dbReference type="OrthoDB" id="5977743at2759"/>
<dbReference type="GO" id="GO:0016020">
    <property type="term" value="C:membrane"/>
    <property type="evidence" value="ECO:0007669"/>
    <property type="project" value="GOC"/>
</dbReference>
<feature type="region of interest" description="Disordered" evidence="2">
    <location>
        <begin position="355"/>
        <end position="385"/>
    </location>
</feature>
<name>A0A6A6P738_9PEZI</name>
<dbReference type="PANTHER" id="PTHR13315:SF4">
    <property type="entry name" value="METALLOPHOSPHOESTERASE, ISOFORM E"/>
    <property type="match status" value="1"/>
</dbReference>
<keyword evidence="3" id="KW-0812">Transmembrane</keyword>
<accession>A0A6A6P738</accession>
<dbReference type="Proteomes" id="UP000799766">
    <property type="component" value="Unassembled WGS sequence"/>
</dbReference>
<keyword evidence="1 3" id="KW-0472">Membrane</keyword>
<dbReference type="PANTHER" id="PTHR13315">
    <property type="entry name" value="METALLO PHOSPHOESTERASE RELATED"/>
    <property type="match status" value="1"/>
</dbReference>
<dbReference type="AlphaFoldDB" id="A0A6A6P738"/>
<evidence type="ECO:0000256" key="3">
    <source>
        <dbReference type="SAM" id="Phobius"/>
    </source>
</evidence>
<dbReference type="InterPro" id="IPR033308">
    <property type="entry name" value="PGAP5/Cdc1/Ted1"/>
</dbReference>
<evidence type="ECO:0000313" key="4">
    <source>
        <dbReference type="EMBL" id="KAF2459795.1"/>
    </source>
</evidence>
<feature type="compositionally biased region" description="Gly residues" evidence="2">
    <location>
        <begin position="621"/>
        <end position="631"/>
    </location>
</feature>
<feature type="region of interest" description="Disordered" evidence="2">
    <location>
        <begin position="551"/>
        <end position="643"/>
    </location>
</feature>
<evidence type="ECO:0000256" key="2">
    <source>
        <dbReference type="SAM" id="MobiDB-lite"/>
    </source>
</evidence>
<dbReference type="EMBL" id="MU001674">
    <property type="protein sequence ID" value="KAF2459795.1"/>
    <property type="molecule type" value="Genomic_DNA"/>
</dbReference>
<dbReference type="InterPro" id="IPR029052">
    <property type="entry name" value="Metallo-depent_PP-like"/>
</dbReference>
<organism evidence="4 5">
    <name type="scientific">Lineolata rhizophorae</name>
    <dbReference type="NCBI Taxonomy" id="578093"/>
    <lineage>
        <taxon>Eukaryota</taxon>
        <taxon>Fungi</taxon>
        <taxon>Dikarya</taxon>
        <taxon>Ascomycota</taxon>
        <taxon>Pezizomycotina</taxon>
        <taxon>Dothideomycetes</taxon>
        <taxon>Dothideomycetes incertae sedis</taxon>
        <taxon>Lineolatales</taxon>
        <taxon>Lineolataceae</taxon>
        <taxon>Lineolata</taxon>
    </lineage>
</organism>
<reference evidence="4" key="1">
    <citation type="journal article" date="2020" name="Stud. Mycol.">
        <title>101 Dothideomycetes genomes: a test case for predicting lifestyles and emergence of pathogens.</title>
        <authorList>
            <person name="Haridas S."/>
            <person name="Albert R."/>
            <person name="Binder M."/>
            <person name="Bloem J."/>
            <person name="Labutti K."/>
            <person name="Salamov A."/>
            <person name="Andreopoulos B."/>
            <person name="Baker S."/>
            <person name="Barry K."/>
            <person name="Bills G."/>
            <person name="Bluhm B."/>
            <person name="Cannon C."/>
            <person name="Castanera R."/>
            <person name="Culley D."/>
            <person name="Daum C."/>
            <person name="Ezra D."/>
            <person name="Gonzalez J."/>
            <person name="Henrissat B."/>
            <person name="Kuo A."/>
            <person name="Liang C."/>
            <person name="Lipzen A."/>
            <person name="Lutzoni F."/>
            <person name="Magnuson J."/>
            <person name="Mondo S."/>
            <person name="Nolan M."/>
            <person name="Ohm R."/>
            <person name="Pangilinan J."/>
            <person name="Park H.-J."/>
            <person name="Ramirez L."/>
            <person name="Alfaro M."/>
            <person name="Sun H."/>
            <person name="Tritt A."/>
            <person name="Yoshinaga Y."/>
            <person name="Zwiers L.-H."/>
            <person name="Turgeon B."/>
            <person name="Goodwin S."/>
            <person name="Spatafora J."/>
            <person name="Crous P."/>
            <person name="Grigoriev I."/>
        </authorList>
    </citation>
    <scope>NUCLEOTIDE SEQUENCE</scope>
    <source>
        <strain evidence="4">ATCC 16933</strain>
    </source>
</reference>
<keyword evidence="3" id="KW-1133">Transmembrane helix</keyword>
<feature type="compositionally biased region" description="Low complexity" evidence="2">
    <location>
        <begin position="440"/>
        <end position="452"/>
    </location>
</feature>
<feature type="transmembrane region" description="Helical" evidence="3">
    <location>
        <begin position="520"/>
        <end position="540"/>
    </location>
</feature>
<dbReference type="GO" id="GO:0005783">
    <property type="term" value="C:endoplasmic reticulum"/>
    <property type="evidence" value="ECO:0007669"/>
    <property type="project" value="TreeGrafter"/>
</dbReference>
<feature type="transmembrane region" description="Helical" evidence="3">
    <location>
        <begin position="686"/>
        <end position="710"/>
    </location>
</feature>
<feature type="region of interest" description="Disordered" evidence="2">
    <location>
        <begin position="433"/>
        <end position="454"/>
    </location>
</feature>
<dbReference type="SUPFAM" id="SSF56300">
    <property type="entry name" value="Metallo-dependent phosphatases"/>
    <property type="match status" value="1"/>
</dbReference>
<feature type="compositionally biased region" description="Low complexity" evidence="2">
    <location>
        <begin position="610"/>
        <end position="620"/>
    </location>
</feature>
<feature type="compositionally biased region" description="Basic and acidic residues" evidence="2">
    <location>
        <begin position="355"/>
        <end position="366"/>
    </location>
</feature>
<feature type="compositionally biased region" description="Acidic residues" evidence="2">
    <location>
        <begin position="564"/>
        <end position="577"/>
    </location>
</feature>
<proteinExistence type="predicted"/>
<sequence length="715" mass="78412">MNLRYGGLRSTRDHFHAPPSLTERAASLLHAILSLSPALHQHGNRMPQRTPRRCGWWKKVHGLEVLITIVWVVVLYWGERKVFQESFDSCRWEDWEKWPQGATPHHLVFVADPQIVDPHTYPGRPWPLSSLTEAYTDQYLRRAYTNIQTELRPSTIMFLGDLFDGGREWGTGAYKSPEKRYQKYGHTFWLQEFERFGRIFFGRAAGAPPGQRIVATLPGNHDLGFATGVQLPVRERFETFFGEGNRVDVVGNHTFVSVDTVSLSAKGRESADERVWRPAMDFLDGVSDRMDRAVERELRRQSGRPLADKWRWPASVMDSAEVPAGVRPPPLVRPEDHNERFPTILLTHVPLYRDRGTPCGPLRERSPPSPPAPGQTAPPAVDPPNALSIAAGYQYQNVLFPDITQTIADKIGPSLQRAFSGDDHDYCDVVHRDLAPPPTTGDGDASTGSGSARGSVREITVKSLSWAMGVRHPGFLLASLWNPVDTRGRPLGSSAGAAAAAESDTVQTRLCLLPDQLAIFIRYALLAGATVVLLALRALVRALRRGRLLAPEGTPRAKNGVEGDGYEDEEDEEDEDDGMGRDAAPPTSASANGSSTPSEAAKSTTRRRAASLTAAMAMAESGGGGSGGGSAEGASSRDGSTPLYGVPLITHAGYFGPPRGGGGSGAEREKWGLGGKRTRRRRRTGWEVWAGEFGWAVVRVGGLVGTWYVWLVRRW</sequence>
<keyword evidence="5" id="KW-1185">Reference proteome</keyword>
<evidence type="ECO:0000256" key="1">
    <source>
        <dbReference type="ARBA" id="ARBA00023136"/>
    </source>
</evidence>
<feature type="compositionally biased region" description="Polar residues" evidence="2">
    <location>
        <begin position="587"/>
        <end position="597"/>
    </location>
</feature>
<dbReference type="GO" id="GO:0006506">
    <property type="term" value="P:GPI anchor biosynthetic process"/>
    <property type="evidence" value="ECO:0007669"/>
    <property type="project" value="InterPro"/>
</dbReference>
<evidence type="ECO:0000313" key="5">
    <source>
        <dbReference type="Proteomes" id="UP000799766"/>
    </source>
</evidence>
<gene>
    <name evidence="4" type="ORF">BDY21DRAFT_369739</name>
</gene>